<dbReference type="AlphaFoldDB" id="A0A915HTM5"/>
<evidence type="ECO:0000313" key="2">
    <source>
        <dbReference type="WBParaSite" id="nRc.2.0.1.t04886-RA"/>
    </source>
</evidence>
<reference evidence="2" key="1">
    <citation type="submission" date="2022-11" db="UniProtKB">
        <authorList>
            <consortium name="WormBaseParasite"/>
        </authorList>
    </citation>
    <scope>IDENTIFICATION</scope>
</reference>
<keyword evidence="1" id="KW-1185">Reference proteome</keyword>
<dbReference type="WBParaSite" id="nRc.2.0.1.t04886-RA">
    <property type="protein sequence ID" value="nRc.2.0.1.t04886-RA"/>
    <property type="gene ID" value="nRc.2.0.1.g04886"/>
</dbReference>
<name>A0A915HTM5_ROMCU</name>
<accession>A0A915HTM5</accession>
<sequence length="69" mass="7798">MQIAGLRRQFTVTIKYNGHRTFGTATSSRDALCLIIKLVNKCGWKANHHQDRNLTPLYVVQNDLAVDQG</sequence>
<dbReference type="Proteomes" id="UP000887565">
    <property type="component" value="Unplaced"/>
</dbReference>
<evidence type="ECO:0000313" key="1">
    <source>
        <dbReference type="Proteomes" id="UP000887565"/>
    </source>
</evidence>
<protein>
    <submittedName>
        <fullName evidence="2">Uncharacterized protein</fullName>
    </submittedName>
</protein>
<proteinExistence type="predicted"/>
<organism evidence="1 2">
    <name type="scientific">Romanomermis culicivorax</name>
    <name type="common">Nematode worm</name>
    <dbReference type="NCBI Taxonomy" id="13658"/>
    <lineage>
        <taxon>Eukaryota</taxon>
        <taxon>Metazoa</taxon>
        <taxon>Ecdysozoa</taxon>
        <taxon>Nematoda</taxon>
        <taxon>Enoplea</taxon>
        <taxon>Dorylaimia</taxon>
        <taxon>Mermithida</taxon>
        <taxon>Mermithoidea</taxon>
        <taxon>Mermithidae</taxon>
        <taxon>Romanomermis</taxon>
    </lineage>
</organism>